<dbReference type="Proteomes" id="UP001262410">
    <property type="component" value="Unassembled WGS sequence"/>
</dbReference>
<organism evidence="3 4">
    <name type="scientific">Inquilinus ginsengisoli</name>
    <dbReference type="NCBI Taxonomy" id="363840"/>
    <lineage>
        <taxon>Bacteria</taxon>
        <taxon>Pseudomonadati</taxon>
        <taxon>Pseudomonadota</taxon>
        <taxon>Alphaproteobacteria</taxon>
        <taxon>Rhodospirillales</taxon>
        <taxon>Rhodospirillaceae</taxon>
        <taxon>Inquilinus</taxon>
    </lineage>
</organism>
<proteinExistence type="predicted"/>
<sequence>MTRLILAAAAATLLLASCGSDTIPIDKSQQAEPSPPAVPAEPIERQPLSAPPASLTGAPDPSQTTPQTPPK</sequence>
<dbReference type="PROSITE" id="PS51257">
    <property type="entry name" value="PROKAR_LIPOPROTEIN"/>
    <property type="match status" value="1"/>
</dbReference>
<reference evidence="3 4" key="1">
    <citation type="submission" date="2023-07" db="EMBL/GenBank/DDBJ databases">
        <title>Sorghum-associated microbial communities from plants grown in Nebraska, USA.</title>
        <authorList>
            <person name="Schachtman D."/>
        </authorList>
    </citation>
    <scope>NUCLEOTIDE SEQUENCE [LARGE SCALE GENOMIC DNA]</scope>
    <source>
        <strain evidence="3 4">584</strain>
    </source>
</reference>
<evidence type="ECO:0000256" key="1">
    <source>
        <dbReference type="SAM" id="MobiDB-lite"/>
    </source>
</evidence>
<keyword evidence="3" id="KW-0449">Lipoprotein</keyword>
<protein>
    <submittedName>
        <fullName evidence="3">PBP1b-binding outer membrane lipoprotein LpoB</fullName>
    </submittedName>
</protein>
<feature type="region of interest" description="Disordered" evidence="1">
    <location>
        <begin position="23"/>
        <end position="71"/>
    </location>
</feature>
<feature type="signal peptide" evidence="2">
    <location>
        <begin position="1"/>
        <end position="22"/>
    </location>
</feature>
<gene>
    <name evidence="3" type="ORF">E9232_004713</name>
</gene>
<feature type="chain" id="PRO_5045763371" evidence="2">
    <location>
        <begin position="23"/>
        <end position="71"/>
    </location>
</feature>
<evidence type="ECO:0000313" key="3">
    <source>
        <dbReference type="EMBL" id="MDR6292175.1"/>
    </source>
</evidence>
<dbReference type="EMBL" id="JAVDPW010000008">
    <property type="protein sequence ID" value="MDR6292175.1"/>
    <property type="molecule type" value="Genomic_DNA"/>
</dbReference>
<keyword evidence="4" id="KW-1185">Reference proteome</keyword>
<evidence type="ECO:0000256" key="2">
    <source>
        <dbReference type="SAM" id="SignalP"/>
    </source>
</evidence>
<dbReference type="RefSeq" id="WP_309798052.1">
    <property type="nucleotide sequence ID" value="NZ_JAVDPW010000008.1"/>
</dbReference>
<name>A0ABU1JU78_9PROT</name>
<accession>A0ABU1JU78</accession>
<keyword evidence="2" id="KW-0732">Signal</keyword>
<comment type="caution">
    <text evidence="3">The sequence shown here is derived from an EMBL/GenBank/DDBJ whole genome shotgun (WGS) entry which is preliminary data.</text>
</comment>
<evidence type="ECO:0000313" key="4">
    <source>
        <dbReference type="Proteomes" id="UP001262410"/>
    </source>
</evidence>